<reference evidence="1" key="1">
    <citation type="submission" date="2018-05" db="EMBL/GenBank/DDBJ databases">
        <authorList>
            <person name="Lanie J.A."/>
            <person name="Ng W.-L."/>
            <person name="Kazmierczak K.M."/>
            <person name="Andrzejewski T.M."/>
            <person name="Davidsen T.M."/>
            <person name="Wayne K.J."/>
            <person name="Tettelin H."/>
            <person name="Glass J.I."/>
            <person name="Rusch D."/>
            <person name="Podicherti R."/>
            <person name="Tsui H.-C.T."/>
            <person name="Winkler M.E."/>
        </authorList>
    </citation>
    <scope>NUCLEOTIDE SEQUENCE</scope>
</reference>
<accession>A0A381SJ79</accession>
<proteinExistence type="predicted"/>
<evidence type="ECO:0000313" key="1">
    <source>
        <dbReference type="EMBL" id="SVA03479.1"/>
    </source>
</evidence>
<feature type="non-terminal residue" evidence="1">
    <location>
        <position position="1377"/>
    </location>
</feature>
<gene>
    <name evidence="1" type="ORF">METZ01_LOCUS56333</name>
</gene>
<sequence>MSHENKSKLLTKVSSLIEGQVPDFVIDDHPTFVAFLKNYFQFLEAGRITTEASGDYSSPVNYVRQETNTLEYVLLEDGERLVTESGLGVLDASAGKFTNGETITGGTSNATATVLVEDSRNNYIYISSQQKFITGETITGGTSGATANISEYRANPIQNIQQLLEYADVDNTIYDFLDQMRESFMTAISSTLATNTSKRNLLKNIKDLYSAKGTSEGHKLFMRLLLGEDANVIYPNEYMMRPSDGNWIVPLILRATASGGVDGNEIVNNTLTGQTSGATAIVKSALTIVQGSSSITEFQLIDVVGTFTDGETIKGLSNELDVEVSFIVSSILSTGTITNDGVLHDVDEPIVVESLGNSFAAGIVSTIKTGGVSEIIIDDAGTGYEVGDPLVFTNPSSDTDIQSAEGFVSVVGGGFTQEVGTLDDSSVTIDTIILEDNSTQFLDFPQIALEGSFEKDIFSGDGITRTFNLNNTSTLTDTLTLYIDEKKIEKTAKDGNAYWSVEDTPYLVLNASDGSESDAGDNILLEVDDAPQTGSVITLEQQTITFVELPIDRTPRKNARIEVRGDNVNYILLDGTDGSSFTNAGDYILSSEQLAVDSHTTSSDLIVLESDTLTASEANSIRRAYVSNSGRGYTDLPAVTITSTAGSDAELLASTTDIGAIDEIKITDPGLSLSSSNPPDLTPRAHFVVKDVTGTFASGNTLTTHEGTVKGWDSTTNVLDAEFENVVRIDSEQSGSVNQGIAFEEGTSITDDGIVHILLEGAVDDSSTSTDSIIFDGTDILTRPPSTNKFIVKVVENTLETSAVSTTDADLGQNIFSIDGKYGKEDFTAPELIFERGDTYYFDLSDSSLYNADSTENHELVFAELSDRLIGDSSTTTFTLKNSIVETPIAFVTKSSASFPANIRSHFDNVIASTAYTTSGNTITFTTAPSSGDHVIVFTKYTTGVTTSEDYVEIGKMYYRGYIQKGYDAFERAYIQIETTDETPDLYYYCVNHGARMGFAIKSKAIDSFIVNKGDNILLDGESIGNFRQNILLENGSQGTTLTTSHPGSFDVLLETGHKILISSELNDYRRTLFNFIRLGKAVPKTDGTLDFSLKLISENGKEPILLNGTDSSGAADAGDSILFEDAINQEDRDFHINDASIQFLVKEDHDFTDVEDAGGTSVLTLEEPDNKGNIFRIVLDGTDGSSTNAGESILMELKSEVLVQEEFYSLGTRVPTSKFELESFFPTFQGTINAIQNRFNLNTLFLSGLRQALFRTRFFRENNIIQHAGDKITLETNRTSDTELSHILLNGTDSSSTNAGSKIISEASSNSHDFATIGSRIILDGTDSDGSDAGSGLLYENEDVSFEEIVLDGSDSSSTDAGDNLVLETGIDFSNN</sequence>
<organism evidence="1">
    <name type="scientific">marine metagenome</name>
    <dbReference type="NCBI Taxonomy" id="408172"/>
    <lineage>
        <taxon>unclassified sequences</taxon>
        <taxon>metagenomes</taxon>
        <taxon>ecological metagenomes</taxon>
    </lineage>
</organism>
<protein>
    <submittedName>
        <fullName evidence="1">Uncharacterized protein</fullName>
    </submittedName>
</protein>
<dbReference type="EMBL" id="UINC01003115">
    <property type="protein sequence ID" value="SVA03479.1"/>
    <property type="molecule type" value="Genomic_DNA"/>
</dbReference>
<name>A0A381SJ79_9ZZZZ</name>